<reference evidence="4" key="1">
    <citation type="submission" date="2021-02" db="EMBL/GenBank/DDBJ databases">
        <authorList>
            <person name="Nowell W R."/>
        </authorList>
    </citation>
    <scope>NUCLEOTIDE SEQUENCE</scope>
</reference>
<evidence type="ECO:0000313" key="11">
    <source>
        <dbReference type="Proteomes" id="UP000663824"/>
    </source>
</evidence>
<evidence type="ECO:0000256" key="1">
    <source>
        <dbReference type="SAM" id="SignalP"/>
    </source>
</evidence>
<feature type="signal peptide" evidence="1">
    <location>
        <begin position="1"/>
        <end position="24"/>
    </location>
</feature>
<evidence type="ECO:0000313" key="2">
    <source>
        <dbReference type="EMBL" id="CAF1553888.1"/>
    </source>
</evidence>
<accession>A0A816LUJ8</accession>
<evidence type="ECO:0000313" key="6">
    <source>
        <dbReference type="EMBL" id="CAF2250851.1"/>
    </source>
</evidence>
<dbReference type="Proteomes" id="UP000663834">
    <property type="component" value="Unassembled WGS sequence"/>
</dbReference>
<protein>
    <submittedName>
        <fullName evidence="4">Uncharacterized protein</fullName>
    </submittedName>
</protein>
<dbReference type="OrthoDB" id="9985976at2759"/>
<dbReference type="EMBL" id="CAJOBG010000634">
    <property type="protein sequence ID" value="CAF3839017.1"/>
    <property type="molecule type" value="Genomic_DNA"/>
</dbReference>
<dbReference type="Proteomes" id="UP000663887">
    <property type="component" value="Unassembled WGS sequence"/>
</dbReference>
<dbReference type="Proteomes" id="UP000663855">
    <property type="component" value="Unassembled WGS sequence"/>
</dbReference>
<evidence type="ECO:0000313" key="5">
    <source>
        <dbReference type="EMBL" id="CAF2201987.1"/>
    </source>
</evidence>
<name>A0A816LUJ8_9BILA</name>
<comment type="caution">
    <text evidence="4">The sequence shown here is derived from an EMBL/GenBank/DDBJ whole genome shotgun (WGS) entry which is preliminary data.</text>
</comment>
<dbReference type="Proteomes" id="UP000663824">
    <property type="component" value="Unassembled WGS sequence"/>
</dbReference>
<dbReference type="EMBL" id="CAJNRG010018192">
    <property type="protein sequence ID" value="CAF2250851.1"/>
    <property type="molecule type" value="Genomic_DNA"/>
</dbReference>
<gene>
    <name evidence="2" type="ORF">CJN711_LOCUS30623</name>
    <name evidence="10" type="ORF">GIL414_LOCUS18413</name>
    <name evidence="3" type="ORF">KQP761_LOCUS20446</name>
    <name evidence="4" type="ORF">MBJ925_LOCUS5434</name>
    <name evidence="9" type="ORF">OVN521_LOCUS6137</name>
    <name evidence="8" type="ORF">SMN809_LOCUS1785</name>
    <name evidence="7" type="ORF">UXM345_LOCUS5009</name>
    <name evidence="5" type="ORF">WKI299_LOCUS34545</name>
    <name evidence="6" type="ORF">XDN619_LOCUS35345</name>
</gene>
<evidence type="ECO:0000313" key="3">
    <source>
        <dbReference type="EMBL" id="CAF1583963.1"/>
    </source>
</evidence>
<dbReference type="EMBL" id="CAJNOW010010657">
    <property type="protein sequence ID" value="CAF1583963.1"/>
    <property type="molecule type" value="Genomic_DNA"/>
</dbReference>
<sequence>MFDKVANLFIIIFFFNEFIHLVNSQCPPDFVLKPCSCKSSIPFHTNILFNNPNPEANIIQRKSIACEHIHNSSFDLQLVFLTLSSFNSLISNKTANVSDFDSFYLYNTTVKELPENVFINITFKSLMFQDNFQLATIDKNAFSYFKNHVELFETLNTNLSDAETIFSIIKEFQNLARLSMHNDRLKFIPNYAFNHKHLTNIFFGLEYSDKYQPIESIGNYAFYNLPNLQFLRIFSPTLSRINKYAFALRNRSILNNGVSNMLELYLGGEMIESTSFELTSLSRFRNRFVFIRFYNTSITYLDEDIFQPFLESNPSSLLDINPTNTLFKCDCRSAWIQYDYFKNVYPMDNRVYGYPCWDYDFAKNCTINK</sequence>
<evidence type="ECO:0000313" key="10">
    <source>
        <dbReference type="EMBL" id="CAF4128634.1"/>
    </source>
</evidence>
<dbReference type="Proteomes" id="UP000663842">
    <property type="component" value="Unassembled WGS sequence"/>
</dbReference>
<evidence type="ECO:0000313" key="12">
    <source>
        <dbReference type="Proteomes" id="UP000663866"/>
    </source>
</evidence>
<dbReference type="AlphaFoldDB" id="A0A816LUJ8"/>
<evidence type="ECO:0000313" key="8">
    <source>
        <dbReference type="EMBL" id="CAF3812094.1"/>
    </source>
</evidence>
<evidence type="ECO:0000313" key="9">
    <source>
        <dbReference type="EMBL" id="CAF3839017.1"/>
    </source>
</evidence>
<feature type="chain" id="PRO_5035609638" evidence="1">
    <location>
        <begin position="25"/>
        <end position="369"/>
    </location>
</feature>
<keyword evidence="12" id="KW-1185">Reference proteome</keyword>
<evidence type="ECO:0000313" key="7">
    <source>
        <dbReference type="EMBL" id="CAF3804489.1"/>
    </source>
</evidence>
<dbReference type="Proteomes" id="UP000663866">
    <property type="component" value="Unassembled WGS sequence"/>
</dbReference>
<evidence type="ECO:0000313" key="4">
    <source>
        <dbReference type="EMBL" id="CAF1941950.1"/>
    </source>
</evidence>
<dbReference type="EMBL" id="CAJNRE010001394">
    <property type="protein sequence ID" value="CAF1941950.1"/>
    <property type="molecule type" value="Genomic_DNA"/>
</dbReference>
<dbReference type="EMBL" id="CAJOBF010000359">
    <property type="protein sequence ID" value="CAF3804489.1"/>
    <property type="molecule type" value="Genomic_DNA"/>
</dbReference>
<dbReference type="Proteomes" id="UP000663856">
    <property type="component" value="Unassembled WGS sequence"/>
</dbReference>
<proteinExistence type="predicted"/>
<dbReference type="EMBL" id="CAJOBI010000292">
    <property type="protein sequence ID" value="CAF3812094.1"/>
    <property type="molecule type" value="Genomic_DNA"/>
</dbReference>
<dbReference type="InterPro" id="IPR032675">
    <property type="entry name" value="LRR_dom_sf"/>
</dbReference>
<dbReference type="SUPFAM" id="SSF52058">
    <property type="entry name" value="L domain-like"/>
    <property type="match status" value="1"/>
</dbReference>
<organism evidence="4 11">
    <name type="scientific">Rotaria magnacalcarata</name>
    <dbReference type="NCBI Taxonomy" id="392030"/>
    <lineage>
        <taxon>Eukaryota</taxon>
        <taxon>Metazoa</taxon>
        <taxon>Spiralia</taxon>
        <taxon>Gnathifera</taxon>
        <taxon>Rotifera</taxon>
        <taxon>Eurotatoria</taxon>
        <taxon>Bdelloidea</taxon>
        <taxon>Philodinida</taxon>
        <taxon>Philodinidae</taxon>
        <taxon>Rotaria</taxon>
    </lineage>
</organism>
<dbReference type="EMBL" id="CAJOBJ010009065">
    <property type="protein sequence ID" value="CAF4128634.1"/>
    <property type="molecule type" value="Genomic_DNA"/>
</dbReference>
<dbReference type="EMBL" id="CAJNRF010016424">
    <property type="protein sequence ID" value="CAF2201987.1"/>
    <property type="molecule type" value="Genomic_DNA"/>
</dbReference>
<dbReference type="EMBL" id="CAJNOV010014530">
    <property type="protein sequence ID" value="CAF1553888.1"/>
    <property type="molecule type" value="Genomic_DNA"/>
</dbReference>
<dbReference type="Proteomes" id="UP000676336">
    <property type="component" value="Unassembled WGS sequence"/>
</dbReference>
<dbReference type="Proteomes" id="UP000681720">
    <property type="component" value="Unassembled WGS sequence"/>
</dbReference>
<dbReference type="Gene3D" id="3.80.10.10">
    <property type="entry name" value="Ribonuclease Inhibitor"/>
    <property type="match status" value="1"/>
</dbReference>
<keyword evidence="1" id="KW-0732">Signal</keyword>